<dbReference type="GO" id="GO:0005524">
    <property type="term" value="F:ATP binding"/>
    <property type="evidence" value="ECO:0007669"/>
    <property type="project" value="UniProtKB-KW"/>
</dbReference>
<dbReference type="Pfam" id="PF00696">
    <property type="entry name" value="AA_kinase"/>
    <property type="match status" value="1"/>
</dbReference>
<evidence type="ECO:0000313" key="10">
    <source>
        <dbReference type="Proteomes" id="UP000705867"/>
    </source>
</evidence>
<dbReference type="PRINTS" id="PR00474">
    <property type="entry name" value="GLU5KINASE"/>
</dbReference>
<reference evidence="9" key="2">
    <citation type="submission" date="2021-08" db="EMBL/GenBank/DDBJ databases">
        <authorList>
            <person name="Dalcin Martins P."/>
        </authorList>
    </citation>
    <scope>NUCLEOTIDE SEQUENCE</scope>
    <source>
        <strain evidence="9">MAG_39</strain>
    </source>
</reference>
<dbReference type="NCBIfam" id="TIGR01027">
    <property type="entry name" value="proB"/>
    <property type="match status" value="1"/>
</dbReference>
<dbReference type="FunFam" id="3.40.1160.10:FF:000006">
    <property type="entry name" value="Glutamate 5-kinase"/>
    <property type="match status" value="1"/>
</dbReference>
<dbReference type="GO" id="GO:0004349">
    <property type="term" value="F:glutamate 5-kinase activity"/>
    <property type="evidence" value="ECO:0007669"/>
    <property type="project" value="UniProtKB-EC"/>
</dbReference>
<accession>A0A953JG14</accession>
<evidence type="ECO:0000256" key="3">
    <source>
        <dbReference type="ARBA" id="ARBA00022650"/>
    </source>
</evidence>
<evidence type="ECO:0000256" key="7">
    <source>
        <dbReference type="ARBA" id="ARBA00022840"/>
    </source>
</evidence>
<evidence type="ECO:0000313" key="9">
    <source>
        <dbReference type="EMBL" id="MBZ0157176.1"/>
    </source>
</evidence>
<keyword evidence="2" id="KW-0028">Amino-acid biosynthesis</keyword>
<evidence type="ECO:0000256" key="5">
    <source>
        <dbReference type="ARBA" id="ARBA00022741"/>
    </source>
</evidence>
<organism evidence="9 10">
    <name type="scientific">Candidatus Nitrobium versatile</name>
    <dbReference type="NCBI Taxonomy" id="2884831"/>
    <lineage>
        <taxon>Bacteria</taxon>
        <taxon>Pseudomonadati</taxon>
        <taxon>Nitrospirota</taxon>
        <taxon>Nitrospiria</taxon>
        <taxon>Nitrospirales</taxon>
        <taxon>Nitrospiraceae</taxon>
        <taxon>Candidatus Nitrobium</taxon>
    </lineage>
</organism>
<feature type="domain" description="Aspartate/glutamate/uridylate kinase" evidence="8">
    <location>
        <begin position="2"/>
        <end position="147"/>
    </location>
</feature>
<name>A0A953JG14_9BACT</name>
<evidence type="ECO:0000256" key="4">
    <source>
        <dbReference type="ARBA" id="ARBA00022679"/>
    </source>
</evidence>
<comment type="caution">
    <text evidence="9">The sequence shown here is derived from an EMBL/GenBank/DDBJ whole genome shotgun (WGS) entry which is preliminary data.</text>
</comment>
<proteinExistence type="predicted"/>
<dbReference type="GO" id="GO:0008652">
    <property type="term" value="P:amino acid biosynthetic process"/>
    <property type="evidence" value="ECO:0007669"/>
    <property type="project" value="UniProtKB-KW"/>
</dbReference>
<dbReference type="SUPFAM" id="SSF53633">
    <property type="entry name" value="Carbamate kinase-like"/>
    <property type="match status" value="1"/>
</dbReference>
<evidence type="ECO:0000256" key="6">
    <source>
        <dbReference type="ARBA" id="ARBA00022777"/>
    </source>
</evidence>
<keyword evidence="6" id="KW-0418">Kinase</keyword>
<keyword evidence="7" id="KW-0067">ATP-binding</keyword>
<keyword evidence="5" id="KW-0547">Nucleotide-binding</keyword>
<keyword evidence="3" id="KW-0641">Proline biosynthesis</keyword>
<feature type="non-terminal residue" evidence="9">
    <location>
        <position position="147"/>
    </location>
</feature>
<dbReference type="Proteomes" id="UP000705867">
    <property type="component" value="Unassembled WGS sequence"/>
</dbReference>
<dbReference type="Gene3D" id="3.40.1160.10">
    <property type="entry name" value="Acetylglutamate kinase-like"/>
    <property type="match status" value="1"/>
</dbReference>
<dbReference type="InterPro" id="IPR005715">
    <property type="entry name" value="Glu_5kinase/COase_Synthase"/>
</dbReference>
<keyword evidence="4 9" id="KW-0808">Transferase</keyword>
<dbReference type="GO" id="GO:0005829">
    <property type="term" value="C:cytosol"/>
    <property type="evidence" value="ECO:0007669"/>
    <property type="project" value="TreeGrafter"/>
</dbReference>
<evidence type="ECO:0000256" key="2">
    <source>
        <dbReference type="ARBA" id="ARBA00022605"/>
    </source>
</evidence>
<evidence type="ECO:0000256" key="1">
    <source>
        <dbReference type="ARBA" id="ARBA00022490"/>
    </source>
</evidence>
<dbReference type="PANTHER" id="PTHR43654">
    <property type="entry name" value="GLUTAMATE 5-KINASE"/>
    <property type="match status" value="1"/>
</dbReference>
<protein>
    <submittedName>
        <fullName evidence="9">Glutamate 5-kinase</fullName>
        <ecNumber evidence="9">2.7.2.11</ecNumber>
    </submittedName>
</protein>
<keyword evidence="1" id="KW-0963">Cytoplasm</keyword>
<sequence length="147" mass="15800">MNRIVVKIGSNILAEGGGGLNQKRISALAKDISEAAGSGHEVVIVSSGAVAAGMKKLGLKTKPREICLKQAAAAVGQSSLMWAYEKSFEDFNRKVAQILLTREDFSDRGRYLNSKNTLVTLLSYGIIPVINENDTVATDEIKFGDND</sequence>
<dbReference type="EMBL" id="JAIOIV010000106">
    <property type="protein sequence ID" value="MBZ0157176.1"/>
    <property type="molecule type" value="Genomic_DNA"/>
</dbReference>
<gene>
    <name evidence="9" type="primary">proB</name>
    <name evidence="9" type="ORF">K8I29_13315</name>
</gene>
<dbReference type="AlphaFoldDB" id="A0A953JG14"/>
<evidence type="ECO:0000259" key="8">
    <source>
        <dbReference type="Pfam" id="PF00696"/>
    </source>
</evidence>
<reference evidence="9" key="1">
    <citation type="journal article" date="2021" name="bioRxiv">
        <title>Unraveling nitrogen, sulfur and carbon metabolic pathways and microbial community transcriptional responses to substrate deprivation and toxicity stresses in a bioreactor mimicking anoxic brackish coastal sediment conditions.</title>
        <authorList>
            <person name="Martins P.D."/>
            <person name="Echeveste M.J."/>
            <person name="Arshad A."/>
            <person name="Kurth J."/>
            <person name="Ouboter H."/>
            <person name="Jetten M.S.M."/>
            <person name="Welte C.U."/>
        </authorList>
    </citation>
    <scope>NUCLEOTIDE SEQUENCE</scope>
    <source>
        <strain evidence="9">MAG_39</strain>
    </source>
</reference>
<dbReference type="InterPro" id="IPR001048">
    <property type="entry name" value="Asp/Glu/Uridylate_kinase"/>
</dbReference>
<dbReference type="EC" id="2.7.2.11" evidence="9"/>
<dbReference type="InterPro" id="IPR036393">
    <property type="entry name" value="AceGlu_kinase-like_sf"/>
</dbReference>
<dbReference type="PANTHER" id="PTHR43654:SF1">
    <property type="entry name" value="ISOPENTENYL PHOSPHATE KINASE"/>
    <property type="match status" value="1"/>
</dbReference>
<dbReference type="InterPro" id="IPR001057">
    <property type="entry name" value="Glu/AcGlu_kinase"/>
</dbReference>